<reference evidence="1" key="1">
    <citation type="journal article" date="2014" name="Front. Microbiol.">
        <title>High frequency of phylogenetically diverse reductive dehalogenase-homologous genes in deep subseafloor sedimentary metagenomes.</title>
        <authorList>
            <person name="Kawai M."/>
            <person name="Futagami T."/>
            <person name="Toyoda A."/>
            <person name="Takaki Y."/>
            <person name="Nishi S."/>
            <person name="Hori S."/>
            <person name="Arai W."/>
            <person name="Tsubouchi T."/>
            <person name="Morono Y."/>
            <person name="Uchiyama I."/>
            <person name="Ito T."/>
            <person name="Fujiyama A."/>
            <person name="Inagaki F."/>
            <person name="Takami H."/>
        </authorList>
    </citation>
    <scope>NUCLEOTIDE SEQUENCE</scope>
    <source>
        <strain evidence="1">Expedition CK06-06</strain>
    </source>
</reference>
<gene>
    <name evidence="1" type="ORF">S01H1_80567</name>
</gene>
<evidence type="ECO:0008006" key="2">
    <source>
        <dbReference type="Google" id="ProtNLM"/>
    </source>
</evidence>
<name>X0XZ28_9ZZZZ</name>
<feature type="non-terminal residue" evidence="1">
    <location>
        <position position="83"/>
    </location>
</feature>
<dbReference type="EMBL" id="BARS01054423">
    <property type="protein sequence ID" value="GAG48625.1"/>
    <property type="molecule type" value="Genomic_DNA"/>
</dbReference>
<dbReference type="AlphaFoldDB" id="X0XZ28"/>
<evidence type="ECO:0000313" key="1">
    <source>
        <dbReference type="EMBL" id="GAG48625.1"/>
    </source>
</evidence>
<proteinExistence type="predicted"/>
<accession>X0XZ28</accession>
<sequence>MSKKKAAQVKKWRAEELKRRIECKHPIGKGWFTVTEMSPSSGAGSSAGRMDACAVCLYGGRGFAVHGFEVKVSRADWLAELNN</sequence>
<organism evidence="1">
    <name type="scientific">marine sediment metagenome</name>
    <dbReference type="NCBI Taxonomy" id="412755"/>
    <lineage>
        <taxon>unclassified sequences</taxon>
        <taxon>metagenomes</taxon>
        <taxon>ecological metagenomes</taxon>
    </lineage>
</organism>
<protein>
    <recommendedName>
        <fullName evidence="2">VRR-NUC domain-containing protein</fullName>
    </recommendedName>
</protein>
<comment type="caution">
    <text evidence="1">The sequence shown here is derived from an EMBL/GenBank/DDBJ whole genome shotgun (WGS) entry which is preliminary data.</text>
</comment>